<dbReference type="PANTHER" id="PTHR48107:SF7">
    <property type="entry name" value="RE15974P"/>
    <property type="match status" value="1"/>
</dbReference>
<dbReference type="EMBL" id="JAWDJX010000037">
    <property type="protein sequence ID" value="KAK3049800.1"/>
    <property type="molecule type" value="Genomic_DNA"/>
</dbReference>
<dbReference type="Pfam" id="PF13561">
    <property type="entry name" value="adh_short_C2"/>
    <property type="match status" value="1"/>
</dbReference>
<dbReference type="PRINTS" id="PR00080">
    <property type="entry name" value="SDRFAMILY"/>
</dbReference>
<evidence type="ECO:0000313" key="3">
    <source>
        <dbReference type="EMBL" id="KAK3049800.1"/>
    </source>
</evidence>
<organism evidence="3 4">
    <name type="scientific">Extremus antarcticus</name>
    <dbReference type="NCBI Taxonomy" id="702011"/>
    <lineage>
        <taxon>Eukaryota</taxon>
        <taxon>Fungi</taxon>
        <taxon>Dikarya</taxon>
        <taxon>Ascomycota</taxon>
        <taxon>Pezizomycotina</taxon>
        <taxon>Dothideomycetes</taxon>
        <taxon>Dothideomycetidae</taxon>
        <taxon>Mycosphaerellales</taxon>
        <taxon>Extremaceae</taxon>
        <taxon>Extremus</taxon>
    </lineage>
</organism>
<reference evidence="3" key="1">
    <citation type="submission" date="2023-04" db="EMBL/GenBank/DDBJ databases">
        <title>Black Yeasts Isolated from many extreme environments.</title>
        <authorList>
            <person name="Coleine C."/>
            <person name="Stajich J.E."/>
            <person name="Selbmann L."/>
        </authorList>
    </citation>
    <scope>NUCLEOTIDE SEQUENCE</scope>
    <source>
        <strain evidence="3">CCFEE 5312</strain>
    </source>
</reference>
<dbReference type="InterPro" id="IPR036291">
    <property type="entry name" value="NAD(P)-bd_dom_sf"/>
</dbReference>
<dbReference type="GO" id="GO:0016614">
    <property type="term" value="F:oxidoreductase activity, acting on CH-OH group of donors"/>
    <property type="evidence" value="ECO:0007669"/>
    <property type="project" value="UniProtKB-ARBA"/>
</dbReference>
<dbReference type="InterPro" id="IPR002347">
    <property type="entry name" value="SDR_fam"/>
</dbReference>
<evidence type="ECO:0008006" key="5">
    <source>
        <dbReference type="Google" id="ProtNLM"/>
    </source>
</evidence>
<accession>A0AAJ0G9X3</accession>
<keyword evidence="4" id="KW-1185">Reference proteome</keyword>
<sequence length="185" mass="19653">MSLQGKTAFITGGGKNLGALVASQLAAEGANIAIHYHGASTTKAAGSLQIFANVLEDFGKLDIVVNTVGMVLKKPLVDISEQDYDSMFAVNSKSAFFITQEAAKAVEDGGKIVNIVTALLAAYTGYYTAYQGSKGPVEWFTKGLSKEFMSRGLLDLYAQETEDSIAYLKSGAIDGRLTKIEDIGH</sequence>
<dbReference type="Proteomes" id="UP001271007">
    <property type="component" value="Unassembled WGS sequence"/>
</dbReference>
<proteinExistence type="inferred from homology"/>
<gene>
    <name evidence="3" type="ORF">LTR09_008976</name>
</gene>
<protein>
    <recommendedName>
        <fullName evidence="5">Short-chain dehydrogenase</fullName>
    </recommendedName>
</protein>
<evidence type="ECO:0000256" key="1">
    <source>
        <dbReference type="ARBA" id="ARBA00006484"/>
    </source>
</evidence>
<name>A0AAJ0G9X3_9PEZI</name>
<comment type="caution">
    <text evidence="3">The sequence shown here is derived from an EMBL/GenBank/DDBJ whole genome shotgun (WGS) entry which is preliminary data.</text>
</comment>
<evidence type="ECO:0000256" key="2">
    <source>
        <dbReference type="ARBA" id="ARBA00023002"/>
    </source>
</evidence>
<keyword evidence="2" id="KW-0560">Oxidoreductase</keyword>
<dbReference type="PRINTS" id="PR00081">
    <property type="entry name" value="GDHRDH"/>
</dbReference>
<dbReference type="Gene3D" id="3.40.50.720">
    <property type="entry name" value="NAD(P)-binding Rossmann-like Domain"/>
    <property type="match status" value="1"/>
</dbReference>
<dbReference type="PANTHER" id="PTHR48107">
    <property type="entry name" value="NADPH-DEPENDENT ALDEHYDE REDUCTASE-LIKE PROTEIN, CHLOROPLASTIC-RELATED"/>
    <property type="match status" value="1"/>
</dbReference>
<evidence type="ECO:0000313" key="4">
    <source>
        <dbReference type="Proteomes" id="UP001271007"/>
    </source>
</evidence>
<comment type="similarity">
    <text evidence="1">Belongs to the short-chain dehydrogenases/reductases (SDR) family.</text>
</comment>
<dbReference type="SUPFAM" id="SSF51735">
    <property type="entry name" value="NAD(P)-binding Rossmann-fold domains"/>
    <property type="match status" value="1"/>
</dbReference>
<dbReference type="AlphaFoldDB" id="A0AAJ0G9X3"/>